<evidence type="ECO:0000313" key="1">
    <source>
        <dbReference type="EMBL" id="SFV33105.1"/>
    </source>
</evidence>
<dbReference type="Proteomes" id="UP000199074">
    <property type="component" value="Unassembled WGS sequence"/>
</dbReference>
<gene>
    <name evidence="1" type="ORF">SAMN05216456_1886</name>
</gene>
<keyword evidence="2" id="KW-1185">Reference proteome</keyword>
<evidence type="ECO:0000313" key="2">
    <source>
        <dbReference type="Proteomes" id="UP000199074"/>
    </source>
</evidence>
<sequence>MSIAIKVSPAVQVRRLKATHAYLSEKDIATLTGIDLNKVKAALASEAAGKRIKK</sequence>
<dbReference type="AlphaFoldDB" id="A0A1I7NEL5"/>
<dbReference type="STRING" id="429728.SAMN05216456_1886"/>
<proteinExistence type="predicted"/>
<organism evidence="1 2">
    <name type="scientific">Devosia crocina</name>
    <dbReference type="NCBI Taxonomy" id="429728"/>
    <lineage>
        <taxon>Bacteria</taxon>
        <taxon>Pseudomonadati</taxon>
        <taxon>Pseudomonadota</taxon>
        <taxon>Alphaproteobacteria</taxon>
        <taxon>Hyphomicrobiales</taxon>
        <taxon>Devosiaceae</taxon>
        <taxon>Devosia</taxon>
    </lineage>
</organism>
<dbReference type="EMBL" id="FPCK01000001">
    <property type="protein sequence ID" value="SFV33105.1"/>
    <property type="molecule type" value="Genomic_DNA"/>
</dbReference>
<name>A0A1I7NEL5_9HYPH</name>
<accession>A0A1I7NEL5</accession>
<dbReference type="RefSeq" id="WP_175528532.1">
    <property type="nucleotide sequence ID" value="NZ_FPCK01000001.1"/>
</dbReference>
<reference evidence="1 2" key="1">
    <citation type="submission" date="2016-10" db="EMBL/GenBank/DDBJ databases">
        <authorList>
            <person name="de Groot N.N."/>
        </authorList>
    </citation>
    <scope>NUCLEOTIDE SEQUENCE [LARGE SCALE GENOMIC DNA]</scope>
    <source>
        <strain evidence="1 2">IPL20</strain>
    </source>
</reference>
<protein>
    <recommendedName>
        <fullName evidence="3">DNA-binding protein</fullName>
    </recommendedName>
</protein>
<evidence type="ECO:0008006" key="3">
    <source>
        <dbReference type="Google" id="ProtNLM"/>
    </source>
</evidence>